<dbReference type="InterPro" id="IPR025887">
    <property type="entry name" value="Glyco_hydro_31_N_dom"/>
</dbReference>
<dbReference type="CDD" id="cd06593">
    <property type="entry name" value="GH31_xylosidase_YicI"/>
    <property type="match status" value="1"/>
</dbReference>
<dbReference type="InterPro" id="IPR000322">
    <property type="entry name" value="Glyco_hydro_31_TIM"/>
</dbReference>
<dbReference type="Gene3D" id="2.60.40.1180">
    <property type="entry name" value="Golgi alpha-mannosidase II"/>
    <property type="match status" value="1"/>
</dbReference>
<dbReference type="SUPFAM" id="SSF51445">
    <property type="entry name" value="(Trans)glycosidases"/>
    <property type="match status" value="1"/>
</dbReference>
<feature type="domain" description="Glycoside hydrolase family 31 TIM barrel" evidence="7">
    <location>
        <begin position="264"/>
        <end position="575"/>
    </location>
</feature>
<dbReference type="PANTHER" id="PTHR43053">
    <property type="entry name" value="GLYCOSIDASE FAMILY 31"/>
    <property type="match status" value="1"/>
</dbReference>
<feature type="domain" description="Glycoside hydrolase family 31 N-terminal" evidence="8">
    <location>
        <begin position="57"/>
        <end position="221"/>
    </location>
</feature>
<evidence type="ECO:0000256" key="3">
    <source>
        <dbReference type="ARBA" id="ARBA00023295"/>
    </source>
</evidence>
<dbReference type="InterPro" id="IPR048395">
    <property type="entry name" value="Glyco_hydro_31_C"/>
</dbReference>
<keyword evidence="3 6" id="KW-0326">Glycosidase</keyword>
<comment type="caution">
    <text evidence="10">The sequence shown here is derived from an EMBL/GenBank/DDBJ whole genome shotgun (WGS) entry which is preliminary data.</text>
</comment>
<reference evidence="10 11" key="1">
    <citation type="submission" date="2018-11" db="EMBL/GenBank/DDBJ databases">
        <authorList>
            <consortium name="Pathogen Informatics"/>
        </authorList>
    </citation>
    <scope>NUCLEOTIDE SEQUENCE [LARGE SCALE GENOMIC DNA]</scope>
    <source>
        <strain evidence="10 11">NCTC10327</strain>
    </source>
</reference>
<gene>
    <name evidence="10" type="primary">yicI</name>
    <name evidence="10" type="ORF">NCTC10327_01847</name>
</gene>
<dbReference type="NCBIfam" id="NF007940">
    <property type="entry name" value="PRK10658.1"/>
    <property type="match status" value="1"/>
</dbReference>
<name>A0A7Z9CA87_9ACTO</name>
<dbReference type="GO" id="GO:0061634">
    <property type="term" value="F:alpha-D-xyloside xylohydrolase"/>
    <property type="evidence" value="ECO:0007669"/>
    <property type="project" value="UniProtKB-EC"/>
</dbReference>
<accession>A0A7Z9CA87</accession>
<comment type="catalytic activity">
    <reaction evidence="4">
        <text>Hydrolysis of terminal, non-reducing alpha-D-xylose residues with release of alpha-D-xylose.</text>
        <dbReference type="EC" id="3.2.1.177"/>
    </reaction>
</comment>
<evidence type="ECO:0000313" key="10">
    <source>
        <dbReference type="EMBL" id="VDG77233.1"/>
    </source>
</evidence>
<dbReference type="InterPro" id="IPR011013">
    <property type="entry name" value="Gal_mutarotase_sf_dom"/>
</dbReference>
<evidence type="ECO:0000313" key="11">
    <source>
        <dbReference type="Proteomes" id="UP000269974"/>
    </source>
</evidence>
<dbReference type="Pfam" id="PF13802">
    <property type="entry name" value="Gal_mutarotas_2"/>
    <property type="match status" value="1"/>
</dbReference>
<dbReference type="PANTHER" id="PTHR43053:SF4">
    <property type="entry name" value="MYOGENESIS-REGULATING GLYCOSIDASE"/>
    <property type="match status" value="1"/>
</dbReference>
<dbReference type="SUPFAM" id="SSF51011">
    <property type="entry name" value="Glycosyl hydrolase domain"/>
    <property type="match status" value="1"/>
</dbReference>
<dbReference type="AlphaFoldDB" id="A0A7Z9CA87"/>
<dbReference type="GO" id="GO:0005975">
    <property type="term" value="P:carbohydrate metabolic process"/>
    <property type="evidence" value="ECO:0007669"/>
    <property type="project" value="InterPro"/>
</dbReference>
<evidence type="ECO:0000256" key="1">
    <source>
        <dbReference type="ARBA" id="ARBA00007806"/>
    </source>
</evidence>
<dbReference type="Proteomes" id="UP000269974">
    <property type="component" value="Unassembled WGS sequence"/>
</dbReference>
<feature type="domain" description="Glycosyl hydrolase family 31 C-terminal" evidence="9">
    <location>
        <begin position="586"/>
        <end position="671"/>
    </location>
</feature>
<dbReference type="Pfam" id="PF01055">
    <property type="entry name" value="Glyco_hydro_31_2nd"/>
    <property type="match status" value="1"/>
</dbReference>
<dbReference type="Gene3D" id="3.20.20.80">
    <property type="entry name" value="Glycosidases"/>
    <property type="match status" value="1"/>
</dbReference>
<protein>
    <recommendedName>
        <fullName evidence="5">alpha-D-xyloside xylohydrolase</fullName>
        <ecNumber evidence="5">3.2.1.177</ecNumber>
    </recommendedName>
</protein>
<dbReference type="InterPro" id="IPR017853">
    <property type="entry name" value="GH"/>
</dbReference>
<evidence type="ECO:0000256" key="4">
    <source>
        <dbReference type="ARBA" id="ARBA00052064"/>
    </source>
</evidence>
<dbReference type="FunFam" id="3.20.20.80:FF:000053">
    <property type="entry name" value="Alpha-xylosidase YicI"/>
    <property type="match status" value="1"/>
</dbReference>
<dbReference type="InterPro" id="IPR050985">
    <property type="entry name" value="Alpha-glycosidase_related"/>
</dbReference>
<dbReference type="Gene3D" id="2.60.40.1760">
    <property type="entry name" value="glycosyl hydrolase (family 31)"/>
    <property type="match status" value="1"/>
</dbReference>
<dbReference type="InterPro" id="IPR013780">
    <property type="entry name" value="Glyco_hydro_b"/>
</dbReference>
<evidence type="ECO:0000256" key="2">
    <source>
        <dbReference type="ARBA" id="ARBA00022801"/>
    </source>
</evidence>
<keyword evidence="2 6" id="KW-0378">Hydrolase</keyword>
<dbReference type="RefSeq" id="WP_185934343.1">
    <property type="nucleotide sequence ID" value="NZ_UYIO01000001.1"/>
</dbReference>
<dbReference type="Pfam" id="PF21365">
    <property type="entry name" value="Glyco_hydro_31_3rd"/>
    <property type="match status" value="1"/>
</dbReference>
<dbReference type="CDD" id="cd14752">
    <property type="entry name" value="GH31_N"/>
    <property type="match status" value="1"/>
</dbReference>
<evidence type="ECO:0000259" key="8">
    <source>
        <dbReference type="Pfam" id="PF13802"/>
    </source>
</evidence>
<organism evidence="10 11">
    <name type="scientific">Actinobaculum suis</name>
    <dbReference type="NCBI Taxonomy" id="1657"/>
    <lineage>
        <taxon>Bacteria</taxon>
        <taxon>Bacillati</taxon>
        <taxon>Actinomycetota</taxon>
        <taxon>Actinomycetes</taxon>
        <taxon>Actinomycetales</taxon>
        <taxon>Actinomycetaceae</taxon>
        <taxon>Actinobaculum</taxon>
    </lineage>
</organism>
<evidence type="ECO:0000256" key="6">
    <source>
        <dbReference type="RuleBase" id="RU361185"/>
    </source>
</evidence>
<evidence type="ECO:0000259" key="7">
    <source>
        <dbReference type="Pfam" id="PF01055"/>
    </source>
</evidence>
<dbReference type="GO" id="GO:0030246">
    <property type="term" value="F:carbohydrate binding"/>
    <property type="evidence" value="ECO:0007669"/>
    <property type="project" value="InterPro"/>
</dbReference>
<comment type="similarity">
    <text evidence="1 6">Belongs to the glycosyl hydrolase 31 family.</text>
</comment>
<evidence type="ECO:0000259" key="9">
    <source>
        <dbReference type="Pfam" id="PF21365"/>
    </source>
</evidence>
<evidence type="ECO:0000256" key="5">
    <source>
        <dbReference type="ARBA" id="ARBA00066962"/>
    </source>
</evidence>
<dbReference type="EMBL" id="UYIO01000001">
    <property type="protein sequence ID" value="VDG77233.1"/>
    <property type="molecule type" value="Genomic_DNA"/>
</dbReference>
<sequence length="781" mass="87531">MKFSNGYWLPRTGWRIEHPRAIQGFEVSGGGRLLRAFVYTRHIPFKGAELDSPQLTVDLEAVAEGIIRVRLTHFAGAVDPGPHYQLQELLPAANTKIETGENRAKMLSGELSAEMSCENGNYLLEFKAKGKQVTSAIGRSQGIAESPSGETYIHEQLTVQPNEYIYGLGERFSQVIKNGQTVDMWNADGGTATEQAYKNIPFYLSNRGYGVFVNHPEKVSYEVTSEINTRVQFSVPGQYLEYYVIYGGSPKKTLERYTALTGRPPHVPDWSYGLWLSTSFKTDYTKVESFVDKMEELGIPLSVIHFDCYWMRASHWCDFTWDPEVFPNPEALLERLHKRGIKTCVWINPYIAQRSALFEEGRQAGYLLHSIDGSVRQSDHWQSGLSFVDFTNPAAVEWWKGKLRTLIRQGVDALKTDFGERIPTDNVRWHDGSDPQRMHNYYSYLYNKAAYEVIAEERGEEEAIVFARSATAGSQVFPVHWGGDSEPSFVSMGETLRGGLSFGLSGFGYWSHDMGGFEGQSPTEVFTRWYPFGMLSSHSRLHGSDSYRVPWNYGDDAVRVAQRFTRLKNRLVPYLKHTEEDAVERGIPILRHMILEYPDDLGACFAETQYMLGEKLLVAPVMSDSGEVDFYLPCGGWINILNGKRVCDAGWHRETHAIDSLPVMVREGTVLALSAECMQTTANCGPAGVVLYVYGKPVIAETISVRTPDGLAEFTVMPEAAGVSVQHAGAALPWAANFVGERIQVESGSAENSWKPFPELASGEIVAPSQAENGNIRAWWR</sequence>
<dbReference type="SUPFAM" id="SSF74650">
    <property type="entry name" value="Galactose mutarotase-like"/>
    <property type="match status" value="1"/>
</dbReference>
<proteinExistence type="inferred from homology"/>
<dbReference type="EC" id="3.2.1.177" evidence="5"/>